<dbReference type="EMBL" id="CACVAP010000011">
    <property type="protein sequence ID" value="CAA6798916.1"/>
    <property type="molecule type" value="Genomic_DNA"/>
</dbReference>
<gene>
    <name evidence="1" type="ORF">HELGO_WM2372</name>
</gene>
<reference evidence="1" key="1">
    <citation type="submission" date="2020-01" db="EMBL/GenBank/DDBJ databases">
        <authorList>
            <person name="Meier V. D."/>
            <person name="Meier V D."/>
        </authorList>
    </citation>
    <scope>NUCLEOTIDE SEQUENCE</scope>
    <source>
        <strain evidence="1">HLG_WM_MAG_06</strain>
    </source>
</reference>
<protein>
    <recommendedName>
        <fullName evidence="2">Transketolase</fullName>
    </recommendedName>
</protein>
<dbReference type="Gene3D" id="3.40.50.970">
    <property type="match status" value="1"/>
</dbReference>
<evidence type="ECO:0000313" key="1">
    <source>
        <dbReference type="EMBL" id="CAA6798916.1"/>
    </source>
</evidence>
<evidence type="ECO:0008006" key="2">
    <source>
        <dbReference type="Google" id="ProtNLM"/>
    </source>
</evidence>
<organism evidence="1">
    <name type="scientific">uncultured Sulfurovum sp</name>
    <dbReference type="NCBI Taxonomy" id="269237"/>
    <lineage>
        <taxon>Bacteria</taxon>
        <taxon>Pseudomonadati</taxon>
        <taxon>Campylobacterota</taxon>
        <taxon>Epsilonproteobacteria</taxon>
        <taxon>Campylobacterales</taxon>
        <taxon>Sulfurovaceae</taxon>
        <taxon>Sulfurovum</taxon>
        <taxon>environmental samples</taxon>
    </lineage>
</organism>
<sequence>MTDIREVKNEIKKNSNNRFEELKKFFFEIEHKLKDDEIERMKLELDLIECNINEIEHHKVLELLVKELKINNLQPLNTNVLEVLDRSYEVSEFGCRSSCISSANMVLEIEKLLEREDSNSYEFISVKGHMAPFMYANAYVKQNFSLLYLYALHYSDIISPVLKEKFISNSVNVDYNLGYGLGKVLSKMMINPQKKYIVLMGDSDLSFGATLEALMYIKTQNYNNITLIIDFNKFGFEARPDGFDSSILRSFFDKTIEIDESEIENNLDFSRMIFSFNRGAVFVNTKKENHKITLFSARDLEEKSTVHLTKKYAEAIVKLNHKYQKELRIFTPDLASRFFLQENNLSYVNTTVAEALTPILAIGQNDFSAIATDQKYSTNMIGSILELYKNTGKVLLTLAKSWDYWGGEANALNILNTLPETTVYEACTEKELKYLLERHYIYPSYKTILSVCDVELPKIDFEPRVKEANYLIENGSKDLVISFGIATALVHNIAKELDIDHVHFAKMRLNYDEALQDKLNEYDHVYIMEYNGKRHGFGEHFLSLFNLKNYTIKASKDTIPQMKAIEQIKYHEFDRTSLIEFFEKRNII</sequence>
<dbReference type="InterPro" id="IPR029061">
    <property type="entry name" value="THDP-binding"/>
</dbReference>
<accession>A0A6S6RTQ1</accession>
<dbReference type="SUPFAM" id="SSF52518">
    <property type="entry name" value="Thiamin diphosphate-binding fold (THDP-binding)"/>
    <property type="match status" value="1"/>
</dbReference>
<dbReference type="AlphaFoldDB" id="A0A6S6RTQ1"/>
<proteinExistence type="predicted"/>
<name>A0A6S6RTQ1_9BACT</name>